<dbReference type="PROSITE" id="PS51343">
    <property type="entry name" value="PII_GLNB_DOM"/>
    <property type="match status" value="1"/>
</dbReference>
<dbReference type="RefSeq" id="WP_255132742.1">
    <property type="nucleotide sequence ID" value="NZ_JANDBC010000001.1"/>
</dbReference>
<evidence type="ECO:0000313" key="2">
    <source>
        <dbReference type="Proteomes" id="UP001139125"/>
    </source>
</evidence>
<dbReference type="GO" id="GO:0005829">
    <property type="term" value="C:cytosol"/>
    <property type="evidence" value="ECO:0007669"/>
    <property type="project" value="TreeGrafter"/>
</dbReference>
<reference evidence="1" key="1">
    <citation type="submission" date="2022-06" db="EMBL/GenBank/DDBJ databases">
        <title>Gracilimonas sp. CAU 1638 isolated from sea sediment.</title>
        <authorList>
            <person name="Kim W."/>
        </authorList>
    </citation>
    <scope>NUCLEOTIDE SEQUENCE</scope>
    <source>
        <strain evidence="1">CAU 1638</strain>
    </source>
</reference>
<name>A0A9X2L1F1_9BACT</name>
<dbReference type="GO" id="GO:0006808">
    <property type="term" value="P:regulation of nitrogen utilization"/>
    <property type="evidence" value="ECO:0007669"/>
    <property type="project" value="InterPro"/>
</dbReference>
<dbReference type="Pfam" id="PF00543">
    <property type="entry name" value="P-II"/>
    <property type="match status" value="1"/>
</dbReference>
<dbReference type="InterPro" id="IPR015867">
    <property type="entry name" value="N-reg_PII/ATP_PRibTrfase_C"/>
</dbReference>
<dbReference type="Gene3D" id="3.30.70.120">
    <property type="match status" value="1"/>
</dbReference>
<organism evidence="1 2">
    <name type="scientific">Gracilimonas sediminicola</name>
    <dbReference type="NCBI Taxonomy" id="2952158"/>
    <lineage>
        <taxon>Bacteria</taxon>
        <taxon>Pseudomonadati</taxon>
        <taxon>Balneolota</taxon>
        <taxon>Balneolia</taxon>
        <taxon>Balneolales</taxon>
        <taxon>Balneolaceae</taxon>
        <taxon>Gracilimonas</taxon>
    </lineage>
</organism>
<keyword evidence="2" id="KW-1185">Reference proteome</keyword>
<dbReference type="GO" id="GO:0030234">
    <property type="term" value="F:enzyme regulator activity"/>
    <property type="evidence" value="ECO:0007669"/>
    <property type="project" value="InterPro"/>
</dbReference>
<dbReference type="PRINTS" id="PR00340">
    <property type="entry name" value="PIIGLNB"/>
</dbReference>
<proteinExistence type="predicted"/>
<dbReference type="InterPro" id="IPR011322">
    <property type="entry name" value="N-reg_PII-like_a/b"/>
</dbReference>
<dbReference type="PANTHER" id="PTHR30115:SF11">
    <property type="entry name" value="NITROGEN REGULATORY PROTEIN P-II HOMOLOG"/>
    <property type="match status" value="1"/>
</dbReference>
<evidence type="ECO:0000313" key="1">
    <source>
        <dbReference type="EMBL" id="MCP9290558.1"/>
    </source>
</evidence>
<dbReference type="SUPFAM" id="SSF54913">
    <property type="entry name" value="GlnB-like"/>
    <property type="match status" value="1"/>
</dbReference>
<dbReference type="AlphaFoldDB" id="A0A9X2L1F1"/>
<gene>
    <name evidence="1" type="ORF">NM125_03050</name>
</gene>
<dbReference type="GO" id="GO:0005524">
    <property type="term" value="F:ATP binding"/>
    <property type="evidence" value="ECO:0007669"/>
    <property type="project" value="TreeGrafter"/>
</dbReference>
<dbReference type="PANTHER" id="PTHR30115">
    <property type="entry name" value="NITROGEN REGULATORY PROTEIN P-II"/>
    <property type="match status" value="1"/>
</dbReference>
<comment type="caution">
    <text evidence="1">The sequence shown here is derived from an EMBL/GenBank/DDBJ whole genome shotgun (WGS) entry which is preliminary data.</text>
</comment>
<dbReference type="SMART" id="SM00938">
    <property type="entry name" value="P-II"/>
    <property type="match status" value="1"/>
</dbReference>
<dbReference type="InterPro" id="IPR002187">
    <property type="entry name" value="N-reg_PII"/>
</dbReference>
<accession>A0A9X2L1F1</accession>
<protein>
    <submittedName>
        <fullName evidence="1">P-II family nitrogen regulator</fullName>
    </submittedName>
</protein>
<sequence>MKLIKAYIRPILLEDVYKSLRAAGHCCITVFKGEGAGQYSDPDKEHGSLEFPAMHSKVTKIEIAAQETSVQPIIETIQQSASTGSSGDGIIFVSPIEYALRIRDGKEGAEILL</sequence>
<dbReference type="Proteomes" id="UP001139125">
    <property type="component" value="Unassembled WGS sequence"/>
</dbReference>
<dbReference type="EMBL" id="JANDBC010000001">
    <property type="protein sequence ID" value="MCP9290558.1"/>
    <property type="molecule type" value="Genomic_DNA"/>
</dbReference>